<evidence type="ECO:0000256" key="9">
    <source>
        <dbReference type="ARBA" id="ARBA00023136"/>
    </source>
</evidence>
<dbReference type="InterPro" id="IPR024788">
    <property type="entry name" value="Malectin-like_Carb-bd_dom"/>
</dbReference>
<evidence type="ECO:0000256" key="1">
    <source>
        <dbReference type="ARBA" id="ARBA00004479"/>
    </source>
</evidence>
<evidence type="ECO:0000256" key="2">
    <source>
        <dbReference type="ARBA" id="ARBA00022527"/>
    </source>
</evidence>
<evidence type="ECO:0000256" key="6">
    <source>
        <dbReference type="ARBA" id="ARBA00022741"/>
    </source>
</evidence>
<keyword evidence="7" id="KW-0067">ATP-binding</keyword>
<name>A0A833Y724_JUGRE</name>
<dbReference type="PANTHER" id="PTHR34590:SF15">
    <property type="entry name" value="PROTEIN KINASE DOMAIN-CONTAINING PROTEIN"/>
    <property type="match status" value="1"/>
</dbReference>
<proteinExistence type="predicted"/>
<keyword evidence="4" id="KW-0812">Transmembrane</keyword>
<keyword evidence="9" id="KW-0472">Membrane</keyword>
<dbReference type="Gene3D" id="2.60.120.430">
    <property type="entry name" value="Galactose-binding lectin"/>
    <property type="match status" value="1"/>
</dbReference>
<organism evidence="13 14">
    <name type="scientific">Juglans regia</name>
    <name type="common">English walnut</name>
    <dbReference type="NCBI Taxonomy" id="51240"/>
    <lineage>
        <taxon>Eukaryota</taxon>
        <taxon>Viridiplantae</taxon>
        <taxon>Streptophyta</taxon>
        <taxon>Embryophyta</taxon>
        <taxon>Tracheophyta</taxon>
        <taxon>Spermatophyta</taxon>
        <taxon>Magnoliopsida</taxon>
        <taxon>eudicotyledons</taxon>
        <taxon>Gunneridae</taxon>
        <taxon>Pentapetalae</taxon>
        <taxon>rosids</taxon>
        <taxon>fabids</taxon>
        <taxon>Fagales</taxon>
        <taxon>Juglandaceae</taxon>
        <taxon>Juglans</taxon>
    </lineage>
</organism>
<evidence type="ECO:0000256" key="8">
    <source>
        <dbReference type="ARBA" id="ARBA00022989"/>
    </source>
</evidence>
<keyword evidence="2" id="KW-0723">Serine/threonine-protein kinase</keyword>
<dbReference type="EMBL" id="LIHL02000001">
    <property type="protein sequence ID" value="KAF5479173.1"/>
    <property type="molecule type" value="Genomic_DNA"/>
</dbReference>
<dbReference type="GO" id="GO:0004674">
    <property type="term" value="F:protein serine/threonine kinase activity"/>
    <property type="evidence" value="ECO:0007669"/>
    <property type="project" value="UniProtKB-KW"/>
</dbReference>
<gene>
    <name evidence="13" type="ORF">F2P56_000021</name>
</gene>
<evidence type="ECO:0000256" key="5">
    <source>
        <dbReference type="ARBA" id="ARBA00022729"/>
    </source>
</evidence>
<keyword evidence="8" id="KW-1133">Transmembrane helix</keyword>
<keyword evidence="2" id="KW-0418">Kinase</keyword>
<evidence type="ECO:0000256" key="11">
    <source>
        <dbReference type="SAM" id="SignalP"/>
    </source>
</evidence>
<evidence type="ECO:0000259" key="12">
    <source>
        <dbReference type="Pfam" id="PF12819"/>
    </source>
</evidence>
<keyword evidence="6" id="KW-0547">Nucleotide-binding</keyword>
<dbReference type="AlphaFoldDB" id="A0A833Y724"/>
<accession>A0A833Y724</accession>
<dbReference type="GO" id="GO:0004714">
    <property type="term" value="F:transmembrane receptor protein tyrosine kinase activity"/>
    <property type="evidence" value="ECO:0007669"/>
    <property type="project" value="InterPro"/>
</dbReference>
<sequence length="302" mass="34184">MRNVLSVLPPTFCVFFLVFNLCHISIANPTPRYIAVDNIAIDCGTSGNSTNMDGRMWIGDVGSKFSPVEENGKNSTNYKSKSNDPAVDSVPYMTARQSYLQFTYVLPVTPGPKFVRLYFYPRDYSSLDGHNDCFTIKAGSYTLFADFRASDTVNAFDTIQHKTLSKEFCVMVLENEKQLNLTFIPCPSTAKEQFYAFINGIEIVSMPYYLYYSRQEEYGIGIPYIGQTGERAYISTDMPLETVYRLNVGGNSIPPSSDTGMFREWSNIDVYYRLGEAVISREPFLKLNYSAIPNYTAPDDLY</sequence>
<dbReference type="Pfam" id="PF12819">
    <property type="entry name" value="Malectin_like"/>
    <property type="match status" value="1"/>
</dbReference>
<feature type="domain" description="Malectin-like" evidence="12">
    <location>
        <begin position="41"/>
        <end position="269"/>
    </location>
</feature>
<dbReference type="Gramene" id="Jr01_00230_p1">
    <property type="protein sequence ID" value="cds.Jr01_00230_p1"/>
    <property type="gene ID" value="Jr01_00230"/>
</dbReference>
<comment type="subcellular location">
    <subcellularLocation>
        <location evidence="1">Membrane</location>
        <topology evidence="1">Single-pass type I membrane protein</topology>
    </subcellularLocation>
</comment>
<dbReference type="FunFam" id="2.60.120.430:FF:000003">
    <property type="entry name" value="FERONIA receptor-like kinase"/>
    <property type="match status" value="1"/>
</dbReference>
<reference evidence="13" key="1">
    <citation type="submission" date="2015-10" db="EMBL/GenBank/DDBJ databases">
        <authorList>
            <person name="Martinez-Garcia P.J."/>
            <person name="Crepeau M.W."/>
            <person name="Puiu D."/>
            <person name="Gonzalez-Ibeas D."/>
            <person name="Whalen J."/>
            <person name="Stevens K."/>
            <person name="Paul R."/>
            <person name="Butterfield T."/>
            <person name="Britton M."/>
            <person name="Reagan R."/>
            <person name="Chakraborty S."/>
            <person name="Walawage S.L."/>
            <person name="Vasquez-Gross H.A."/>
            <person name="Cardeno C."/>
            <person name="Famula R."/>
            <person name="Pratt K."/>
            <person name="Kuruganti S."/>
            <person name="Aradhya M.K."/>
            <person name="Leslie C.A."/>
            <person name="Dandekar A.M."/>
            <person name="Salzberg S.L."/>
            <person name="Wegrzyn J.L."/>
            <person name="Langley C.H."/>
            <person name="Neale D.B."/>
        </authorList>
    </citation>
    <scope>NUCLEOTIDE SEQUENCE</scope>
    <source>
        <tissue evidence="13">Leaves</tissue>
    </source>
</reference>
<dbReference type="GO" id="GO:0016020">
    <property type="term" value="C:membrane"/>
    <property type="evidence" value="ECO:0007669"/>
    <property type="project" value="UniProtKB-SubCell"/>
</dbReference>
<keyword evidence="5 11" id="KW-0732">Signal</keyword>
<evidence type="ECO:0000256" key="7">
    <source>
        <dbReference type="ARBA" id="ARBA00022840"/>
    </source>
</evidence>
<dbReference type="GO" id="GO:0005524">
    <property type="term" value="F:ATP binding"/>
    <property type="evidence" value="ECO:0007669"/>
    <property type="project" value="UniProtKB-KW"/>
</dbReference>
<dbReference type="InterPro" id="IPR045272">
    <property type="entry name" value="ANXUR1/2-like"/>
</dbReference>
<evidence type="ECO:0000313" key="14">
    <source>
        <dbReference type="Proteomes" id="UP000619265"/>
    </source>
</evidence>
<evidence type="ECO:0000256" key="3">
    <source>
        <dbReference type="ARBA" id="ARBA00022679"/>
    </source>
</evidence>
<keyword evidence="10" id="KW-0325">Glycoprotein</keyword>
<comment type="caution">
    <text evidence="13">The sequence shown here is derived from an EMBL/GenBank/DDBJ whole genome shotgun (WGS) entry which is preliminary data.</text>
</comment>
<reference evidence="13" key="2">
    <citation type="submission" date="2020-03" db="EMBL/GenBank/DDBJ databases">
        <title>Walnut 2.0.</title>
        <authorList>
            <person name="Marrano A."/>
            <person name="Britton M."/>
            <person name="Zimin A.V."/>
            <person name="Zaini P.A."/>
            <person name="Workman R."/>
            <person name="Puiu D."/>
            <person name="Bianco L."/>
            <person name="Allen B.J."/>
            <person name="Troggio M."/>
            <person name="Leslie C.A."/>
            <person name="Timp W."/>
            <person name="Dendekar A."/>
            <person name="Salzberg S.L."/>
            <person name="Neale D.B."/>
        </authorList>
    </citation>
    <scope>NUCLEOTIDE SEQUENCE</scope>
    <source>
        <tissue evidence="13">Leaves</tissue>
    </source>
</reference>
<keyword evidence="3" id="KW-0808">Transferase</keyword>
<dbReference type="PANTHER" id="PTHR34590">
    <property type="entry name" value="OS03G0124300 PROTEIN-RELATED"/>
    <property type="match status" value="1"/>
</dbReference>
<evidence type="ECO:0000313" key="13">
    <source>
        <dbReference type="EMBL" id="KAF5479173.1"/>
    </source>
</evidence>
<dbReference type="Proteomes" id="UP000619265">
    <property type="component" value="Unassembled WGS sequence"/>
</dbReference>
<evidence type="ECO:0000256" key="4">
    <source>
        <dbReference type="ARBA" id="ARBA00022692"/>
    </source>
</evidence>
<evidence type="ECO:0000256" key="10">
    <source>
        <dbReference type="ARBA" id="ARBA00023180"/>
    </source>
</evidence>
<feature type="chain" id="PRO_5032907525" description="Malectin-like domain-containing protein" evidence="11">
    <location>
        <begin position="28"/>
        <end position="302"/>
    </location>
</feature>
<feature type="signal peptide" evidence="11">
    <location>
        <begin position="1"/>
        <end position="27"/>
    </location>
</feature>
<protein>
    <recommendedName>
        <fullName evidence="12">Malectin-like domain-containing protein</fullName>
    </recommendedName>
</protein>